<evidence type="ECO:0008006" key="3">
    <source>
        <dbReference type="Google" id="ProtNLM"/>
    </source>
</evidence>
<gene>
    <name evidence="1" type="ORF">O181_040080</name>
</gene>
<keyword evidence="2" id="KW-1185">Reference proteome</keyword>
<dbReference type="SUPFAM" id="SSF53098">
    <property type="entry name" value="Ribonuclease H-like"/>
    <property type="match status" value="1"/>
</dbReference>
<dbReference type="Gene3D" id="3.30.420.10">
    <property type="entry name" value="Ribonuclease H-like superfamily/Ribonuclease H"/>
    <property type="match status" value="1"/>
</dbReference>
<evidence type="ECO:0000313" key="1">
    <source>
        <dbReference type="EMBL" id="MBW0500365.1"/>
    </source>
</evidence>
<dbReference type="AlphaFoldDB" id="A0A9Q3HFS4"/>
<dbReference type="GO" id="GO:0003676">
    <property type="term" value="F:nucleic acid binding"/>
    <property type="evidence" value="ECO:0007669"/>
    <property type="project" value="InterPro"/>
</dbReference>
<dbReference type="InterPro" id="IPR012337">
    <property type="entry name" value="RNaseH-like_sf"/>
</dbReference>
<comment type="caution">
    <text evidence="1">The sequence shown here is derived from an EMBL/GenBank/DDBJ whole genome shotgun (WGS) entry which is preliminary data.</text>
</comment>
<protein>
    <recommendedName>
        <fullName evidence="3">Integrase catalytic domain-containing protein</fullName>
    </recommendedName>
</protein>
<organism evidence="1 2">
    <name type="scientific">Austropuccinia psidii MF-1</name>
    <dbReference type="NCBI Taxonomy" id="1389203"/>
    <lineage>
        <taxon>Eukaryota</taxon>
        <taxon>Fungi</taxon>
        <taxon>Dikarya</taxon>
        <taxon>Basidiomycota</taxon>
        <taxon>Pucciniomycotina</taxon>
        <taxon>Pucciniomycetes</taxon>
        <taxon>Pucciniales</taxon>
        <taxon>Sphaerophragmiaceae</taxon>
        <taxon>Austropuccinia</taxon>
    </lineage>
</organism>
<name>A0A9Q3HFS4_9BASI</name>
<reference evidence="1" key="1">
    <citation type="submission" date="2021-03" db="EMBL/GenBank/DDBJ databases">
        <title>Draft genome sequence of rust myrtle Austropuccinia psidii MF-1, a brazilian biotype.</title>
        <authorList>
            <person name="Quecine M.C."/>
            <person name="Pachon D.M.R."/>
            <person name="Bonatelli M.L."/>
            <person name="Correr F.H."/>
            <person name="Franceschini L.M."/>
            <person name="Leite T.F."/>
            <person name="Margarido G.R.A."/>
            <person name="Almeida C.A."/>
            <person name="Ferrarezi J.A."/>
            <person name="Labate C.A."/>
        </authorList>
    </citation>
    <scope>NUCLEOTIDE SEQUENCE</scope>
    <source>
        <strain evidence="1">MF-1</strain>
    </source>
</reference>
<dbReference type="Proteomes" id="UP000765509">
    <property type="component" value="Unassembled WGS sequence"/>
</dbReference>
<dbReference type="EMBL" id="AVOT02015777">
    <property type="protein sequence ID" value="MBW0500365.1"/>
    <property type="molecule type" value="Genomic_DNA"/>
</dbReference>
<dbReference type="OrthoDB" id="7691805at2759"/>
<evidence type="ECO:0000313" key="2">
    <source>
        <dbReference type="Proteomes" id="UP000765509"/>
    </source>
</evidence>
<accession>A0A9Q3HFS4</accession>
<proteinExistence type="predicted"/>
<dbReference type="InterPro" id="IPR036397">
    <property type="entry name" value="RNaseH_sf"/>
</dbReference>
<sequence>MCKDVSTFSVIYPLKSRSNAPGAILDAIANLTVQLKVPLKLLKTENARNITSSSFTTSLAKLDIGFYPSLRYPPQENGEAKCLNCTLGDILRAMMTQSSMLHVQLTSKLSIPKLVSP</sequence>